<sequence>MEGRPWPDAGPWRAAVTAGGGGRTSPPTTGNQHHVTTPSENPRLDRDAPRVPRDEPGPDAGHPAGRTTAEPAPEKEREAPARLSLTQVVASALAAVSTTVLLSYFGTAGTIIGAGIASALTVVANYVYTRSIQKTREQLVPVVGKVVQATAGTGTTRTRTTTAVASVPRGAVEPDARADTVETAVATAVGSAGADGEAAGTAGADDSEGGQNRWLRLIDRYGRGRVLTVTALALFVAVMGVVLVVELVLGKPLADAVRGVEGSGTTISHQRTPSTEDPTTPAPSTPSQDPATVPTPGPSPSPSTTPSDEPSTTPAPTPEPTVDPTPDPTTPEQPAPTPSPGPGEGAGGAGGTGGGTESEAETGTGGGSTGTAPTPSTPGSAPAPTPASA</sequence>
<feature type="compositionally biased region" description="Basic and acidic residues" evidence="1">
    <location>
        <begin position="42"/>
        <end position="56"/>
    </location>
</feature>
<evidence type="ECO:0000313" key="3">
    <source>
        <dbReference type="EMBL" id="SIQ73323.1"/>
    </source>
</evidence>
<accession>A0A1N6V624</accession>
<dbReference type="Proteomes" id="UP000186235">
    <property type="component" value="Unassembled WGS sequence"/>
</dbReference>
<dbReference type="PRINTS" id="PR01217">
    <property type="entry name" value="PRICHEXTENSN"/>
</dbReference>
<feature type="compositionally biased region" description="Low complexity" evidence="1">
    <location>
        <begin position="370"/>
        <end position="380"/>
    </location>
</feature>
<feature type="compositionally biased region" description="Polar residues" evidence="1">
    <location>
        <begin position="31"/>
        <end position="40"/>
    </location>
</feature>
<feature type="region of interest" description="Disordered" evidence="1">
    <location>
        <begin position="1"/>
        <end position="79"/>
    </location>
</feature>
<evidence type="ECO:0000313" key="4">
    <source>
        <dbReference type="Proteomes" id="UP000186235"/>
    </source>
</evidence>
<feature type="compositionally biased region" description="Pro residues" evidence="1">
    <location>
        <begin position="313"/>
        <end position="341"/>
    </location>
</feature>
<feature type="transmembrane region" description="Helical" evidence="2">
    <location>
        <begin position="111"/>
        <end position="128"/>
    </location>
</feature>
<keyword evidence="2" id="KW-1133">Transmembrane helix</keyword>
<feature type="compositionally biased region" description="Polar residues" evidence="1">
    <location>
        <begin position="263"/>
        <end position="278"/>
    </location>
</feature>
<dbReference type="EMBL" id="FTMI01000007">
    <property type="protein sequence ID" value="SIQ73323.1"/>
    <property type="molecule type" value="Genomic_DNA"/>
</dbReference>
<feature type="transmembrane region" description="Helical" evidence="2">
    <location>
        <begin position="226"/>
        <end position="249"/>
    </location>
</feature>
<reference evidence="4" key="1">
    <citation type="submission" date="2017-01" db="EMBL/GenBank/DDBJ databases">
        <authorList>
            <person name="Varghese N."/>
            <person name="Submissions S."/>
        </authorList>
    </citation>
    <scope>NUCLEOTIDE SEQUENCE [LARGE SCALE GENOMIC DNA]</scope>
    <source>
        <strain evidence="4">3bp</strain>
    </source>
</reference>
<feature type="compositionally biased region" description="Pro residues" evidence="1">
    <location>
        <begin position="293"/>
        <end position="303"/>
    </location>
</feature>
<organism evidence="3 4">
    <name type="scientific">Cellulosimicrobium aquatile</name>
    <dbReference type="NCBI Taxonomy" id="1612203"/>
    <lineage>
        <taxon>Bacteria</taxon>
        <taxon>Bacillati</taxon>
        <taxon>Actinomycetota</taxon>
        <taxon>Actinomycetes</taxon>
        <taxon>Micrococcales</taxon>
        <taxon>Promicromonosporaceae</taxon>
        <taxon>Cellulosimicrobium</taxon>
    </lineage>
</organism>
<evidence type="ECO:0000256" key="1">
    <source>
        <dbReference type="SAM" id="MobiDB-lite"/>
    </source>
</evidence>
<feature type="compositionally biased region" description="Gly residues" evidence="1">
    <location>
        <begin position="342"/>
        <end position="356"/>
    </location>
</feature>
<keyword evidence="4" id="KW-1185">Reference proteome</keyword>
<name>A0A1N6V624_9MICO</name>
<gene>
    <name evidence="3" type="ORF">SAMN05518682_3451</name>
</gene>
<feature type="region of interest" description="Disordered" evidence="1">
    <location>
        <begin position="260"/>
        <end position="389"/>
    </location>
</feature>
<evidence type="ECO:0000256" key="2">
    <source>
        <dbReference type="SAM" id="Phobius"/>
    </source>
</evidence>
<proteinExistence type="predicted"/>
<protein>
    <submittedName>
        <fullName evidence="3">Uncharacterized protein</fullName>
    </submittedName>
</protein>
<dbReference type="AlphaFoldDB" id="A0A1N6V624"/>
<keyword evidence="2" id="KW-0472">Membrane</keyword>
<keyword evidence="2" id="KW-0812">Transmembrane</keyword>